<dbReference type="RefSeq" id="WP_063280832.1">
    <property type="nucleotide sequence ID" value="NZ_CP016746.2"/>
</dbReference>
<geneLocation type="plasmid" evidence="2">
    <name>pmpjm1</name>
</geneLocation>
<keyword evidence="1" id="KW-0614">Plasmid</keyword>
<dbReference type="EMBL" id="CP016746">
    <property type="protein sequence ID" value="ARE27250.1"/>
    <property type="molecule type" value="Genomic_DNA"/>
</dbReference>
<name>A0A1V0PDD2_LACLC</name>
<protein>
    <submittedName>
        <fullName evidence="1">Uncharacterized protein</fullName>
    </submittedName>
</protein>
<sequence length="119" mass="14289">MKKKKGKKNFFVKEQLEIAKEWIEKFDSYWLSIIDRTEPCPQIVYDELKKWQELALNNCSIGKSDEENLKVAIEFIKNFPIYWTTIVVKTLFGSPGITKEIENWRTQALFEIDKYKNRY</sequence>
<evidence type="ECO:0000313" key="2">
    <source>
        <dbReference type="Proteomes" id="UP000191806"/>
    </source>
</evidence>
<gene>
    <name evidence="1" type="ORF">LLJM1_04540</name>
</gene>
<dbReference type="AlphaFoldDB" id="A0A1V0PDD2"/>
<organism evidence="1 2">
    <name type="scientific">Lactococcus lactis subsp. cremoris</name>
    <name type="common">Streptococcus cremoris</name>
    <dbReference type="NCBI Taxonomy" id="1359"/>
    <lineage>
        <taxon>Bacteria</taxon>
        <taxon>Bacillati</taxon>
        <taxon>Bacillota</taxon>
        <taxon>Bacilli</taxon>
        <taxon>Lactobacillales</taxon>
        <taxon>Streptococcaceae</taxon>
        <taxon>Lactococcus</taxon>
    </lineage>
</organism>
<reference evidence="1 2" key="1">
    <citation type="journal article" date="2017" name="BMC Genomics">
        <title>Comparative and functional genomics of the Lactococcus lactis taxon; insights into evolution and niche adaptation.</title>
        <authorList>
            <person name="Kelleher P."/>
            <person name="Bottacini F."/>
            <person name="Mahony J."/>
            <person name="Kilcawley K.N."/>
            <person name="van Sinderen D."/>
        </authorList>
    </citation>
    <scope>NUCLEOTIDE SEQUENCE [LARGE SCALE GENOMIC DNA]</scope>
    <source>
        <strain evidence="1 2">JM1</strain>
        <plasmid evidence="2">pmpjm1</plasmid>
    </source>
</reference>
<proteinExistence type="predicted"/>
<accession>A0A1V0PDD2</accession>
<evidence type="ECO:0000313" key="1">
    <source>
        <dbReference type="EMBL" id="ARE27250.1"/>
    </source>
</evidence>
<dbReference type="Proteomes" id="UP000191806">
    <property type="component" value="Plasmid pJM1A"/>
</dbReference>